<evidence type="ECO:0000313" key="3">
    <source>
        <dbReference type="EMBL" id="TXG38858.1"/>
    </source>
</evidence>
<organism evidence="3 4">
    <name type="scientific">Seonamhaeicola maritimus</name>
    <dbReference type="NCBI Taxonomy" id="2591822"/>
    <lineage>
        <taxon>Bacteria</taxon>
        <taxon>Pseudomonadati</taxon>
        <taxon>Bacteroidota</taxon>
        <taxon>Flavobacteriia</taxon>
        <taxon>Flavobacteriales</taxon>
        <taxon>Flavobacteriaceae</taxon>
    </lineage>
</organism>
<gene>
    <name evidence="3" type="ORF">FUA22_02925</name>
</gene>
<comment type="caution">
    <text evidence="3">The sequence shown here is derived from an EMBL/GenBank/DDBJ whole genome shotgun (WGS) entry which is preliminary data.</text>
</comment>
<dbReference type="InterPro" id="IPR050194">
    <property type="entry name" value="Glycosyltransferase_grp1"/>
</dbReference>
<keyword evidence="4" id="KW-1185">Reference proteome</keyword>
<accession>A0A5C7GKI6</accession>
<dbReference type="Gene3D" id="3.40.50.2000">
    <property type="entry name" value="Glycogen Phosphorylase B"/>
    <property type="match status" value="2"/>
</dbReference>
<feature type="domain" description="Glycosyltransferase subfamily 4-like N-terminal" evidence="2">
    <location>
        <begin position="20"/>
        <end position="215"/>
    </location>
</feature>
<dbReference type="SUPFAM" id="SSF53756">
    <property type="entry name" value="UDP-Glycosyltransferase/glycogen phosphorylase"/>
    <property type="match status" value="1"/>
</dbReference>
<dbReference type="EMBL" id="VRKQ01000008">
    <property type="protein sequence ID" value="TXG38858.1"/>
    <property type="molecule type" value="Genomic_DNA"/>
</dbReference>
<dbReference type="PANTHER" id="PTHR45947">
    <property type="entry name" value="SULFOQUINOVOSYL TRANSFERASE SQD2"/>
    <property type="match status" value="1"/>
</dbReference>
<evidence type="ECO:0000313" key="4">
    <source>
        <dbReference type="Proteomes" id="UP000321080"/>
    </source>
</evidence>
<dbReference type="OrthoDB" id="832722at2"/>
<dbReference type="RefSeq" id="WP_147766339.1">
    <property type="nucleotide sequence ID" value="NZ_VRKQ01000008.1"/>
</dbReference>
<sequence>MSKKCLKIAFIVGRFPAVSETFIVNQIGALKKTGHHVDIFCTREVDKNPVINPLVSKYELLKSTTKFTPKGLLKKNKGLLNKFKILLRSLGTKAFFPLLKSSRYLTSGNMERVNQQFSKVYYKYYFNVRHFDVVHVHFADNAVHLLEQLKRFKGKVIVTFHGYDAHNYSADYFMGLQNLSHIIYTVNTNYTKQKVIKLGFPNELIDVLPVGLDTSFFKPVDNHKKDSFNILFVGRLIHLKAPLLSIKIVEQLIGITDKRIIFNIIGVGDCFLQCKKYIEQNNLAKYIHLLGSKSQVEVKKLMNTADVFLFPGIVDDSGRCEGQGLVIQEAQAMQIPVIISDVGGMKEGVLDGETGFVIHEGDIDGFVKKILFLFENPEKIIQMGNRGRAFVKQNYDSKVLGEQLINIYNNA</sequence>
<dbReference type="Pfam" id="PF00534">
    <property type="entry name" value="Glycos_transf_1"/>
    <property type="match status" value="1"/>
</dbReference>
<proteinExistence type="predicted"/>
<dbReference type="InterPro" id="IPR001296">
    <property type="entry name" value="Glyco_trans_1"/>
</dbReference>
<keyword evidence="3" id="KW-0808">Transferase</keyword>
<evidence type="ECO:0000259" key="1">
    <source>
        <dbReference type="Pfam" id="PF00534"/>
    </source>
</evidence>
<name>A0A5C7GKI6_9FLAO</name>
<dbReference type="PANTHER" id="PTHR45947:SF3">
    <property type="entry name" value="SULFOQUINOVOSYL TRANSFERASE SQD2"/>
    <property type="match status" value="1"/>
</dbReference>
<dbReference type="AlphaFoldDB" id="A0A5C7GKI6"/>
<dbReference type="Proteomes" id="UP000321080">
    <property type="component" value="Unassembled WGS sequence"/>
</dbReference>
<reference evidence="3 4" key="1">
    <citation type="submission" date="2019-08" db="EMBL/GenBank/DDBJ databases">
        <title>Seonamhaeicola sediminis sp. nov., isolated from marine sediment.</title>
        <authorList>
            <person name="Cao W.R."/>
        </authorList>
    </citation>
    <scope>NUCLEOTIDE SEQUENCE [LARGE SCALE GENOMIC DNA]</scope>
    <source>
        <strain evidence="3 4">1505</strain>
    </source>
</reference>
<feature type="domain" description="Glycosyl transferase family 1" evidence="1">
    <location>
        <begin position="218"/>
        <end position="388"/>
    </location>
</feature>
<dbReference type="GO" id="GO:0016757">
    <property type="term" value="F:glycosyltransferase activity"/>
    <property type="evidence" value="ECO:0007669"/>
    <property type="project" value="InterPro"/>
</dbReference>
<protein>
    <submittedName>
        <fullName evidence="3">Colanic acid biosynthesis glycosyltransferase WcaL</fullName>
    </submittedName>
</protein>
<dbReference type="Pfam" id="PF13439">
    <property type="entry name" value="Glyco_transf_4"/>
    <property type="match status" value="1"/>
</dbReference>
<evidence type="ECO:0000259" key="2">
    <source>
        <dbReference type="Pfam" id="PF13439"/>
    </source>
</evidence>
<dbReference type="InterPro" id="IPR028098">
    <property type="entry name" value="Glyco_trans_4-like_N"/>
</dbReference>